<dbReference type="SUPFAM" id="SSF48452">
    <property type="entry name" value="TPR-like"/>
    <property type="match status" value="1"/>
</dbReference>
<dbReference type="Proteomes" id="UP000655523">
    <property type="component" value="Unassembled WGS sequence"/>
</dbReference>
<dbReference type="PANTHER" id="PTHR44688:SF16">
    <property type="entry name" value="DNA-BINDING TRANSCRIPTIONAL ACTIVATOR DEVR_DOSR"/>
    <property type="match status" value="1"/>
</dbReference>
<keyword evidence="6" id="KW-1185">Reference proteome</keyword>
<dbReference type="InterPro" id="IPR000792">
    <property type="entry name" value="Tscrpt_reg_LuxR_C"/>
</dbReference>
<evidence type="ECO:0000256" key="1">
    <source>
        <dbReference type="ARBA" id="ARBA00023015"/>
    </source>
</evidence>
<dbReference type="GO" id="GO:0003677">
    <property type="term" value="F:DNA binding"/>
    <property type="evidence" value="ECO:0007669"/>
    <property type="project" value="UniProtKB-KW"/>
</dbReference>
<gene>
    <name evidence="5" type="ORF">GNZ13_44780</name>
</gene>
<evidence type="ECO:0000256" key="3">
    <source>
        <dbReference type="ARBA" id="ARBA00023163"/>
    </source>
</evidence>
<dbReference type="SMART" id="SM00421">
    <property type="entry name" value="HTH_LUXR"/>
    <property type="match status" value="1"/>
</dbReference>
<dbReference type="InterPro" id="IPR011990">
    <property type="entry name" value="TPR-like_helical_dom_sf"/>
</dbReference>
<feature type="domain" description="HTH luxR-type" evidence="4">
    <location>
        <begin position="851"/>
        <end position="916"/>
    </location>
</feature>
<dbReference type="CDD" id="cd06170">
    <property type="entry name" value="LuxR_C_like"/>
    <property type="match status" value="1"/>
</dbReference>
<dbReference type="Pfam" id="PF17874">
    <property type="entry name" value="TPR_MalT"/>
    <property type="match status" value="1"/>
</dbReference>
<sequence>MTSSTIAPDEHPWSISLIQTKMAPPRPPRYRVTRHALLRQMGAAMNHSLTLVIAPAGFGKSTLLAEWCEILRAQGHLIAWLSLDGDDDPDQFCAYLVASFLRGTGSIGSRAATAVCNAPLTPTRAEISILLNEISTCGKQVFLVLDDFDRLDSLAVRAIASRVLRYAPENLHILLGVRSEPRVGLGHLQIGGQLLRIGESDLRFSADDAQAFFAQTGSVTLDRRSVELLHDATEGWIAGLQLASLSLRSTGDVGRIAQDLMSSRLGVDAYLHEMVLERLPAAMLQFLLRTSILERMSPRLCDALMGAGARSWEKLDWLERNNLFTRSLDPERKWFRYHALLSEALRRRASLQFPDDLPKLHRRASRWFASEQLWPEAVRHALAAGEAAQAAAWVEQCAMALLERSDVGTLLALITKLPANLVNSRPRLRIAKIWSLLLLMRMRDARSDLSALLSDMARGGIETLTIKDQFDLAFRAEVATIEATIAGFDDESERALEFGQIASDSRVVVSPWVRRFSEAAQIFGLLYGGRSDEVERIRLDADATKIHGHEPLYAGVYRTSMFGLNLLVNGKLPEATVRFESALTYAESAVGPDSAAAALPSGYLSLLYYEANDLVSAHRIIDARLGTTFDACPLGSILRYCYTASRLHVCNGEFGLALQVLEHGREIAHERDWLRLRAACDAEEVRICLDLGWVNRAQETAETLSTLISSHLPKSMGSFLETWASWCTLNARLDISLGKTDRAIRSLGELKEELSQRGMVYLAARTSIILALALHQDGAHDAAFAALAEALRYAQVNRMIRSFIDEGQPMRQLLTKFRESAPNQQGIDIKFTDAVINAPDLPAAQLERTDAMNAKALLSTRELEILNHIGHGLSNKEIARALRIAPETVKWHLKNIFEKLQVSTRLEAIQRGLGIPRASRRG</sequence>
<keyword evidence="1" id="KW-0805">Transcription regulation</keyword>
<dbReference type="Gene3D" id="3.40.50.300">
    <property type="entry name" value="P-loop containing nucleotide triphosphate hydrolases"/>
    <property type="match status" value="1"/>
</dbReference>
<dbReference type="SUPFAM" id="SSF46894">
    <property type="entry name" value="C-terminal effector domain of the bipartite response regulators"/>
    <property type="match status" value="1"/>
</dbReference>
<name>A0A972P1K6_9BURK</name>
<evidence type="ECO:0000313" key="6">
    <source>
        <dbReference type="Proteomes" id="UP000655523"/>
    </source>
</evidence>
<dbReference type="Pfam" id="PF25873">
    <property type="entry name" value="WHD_MalT"/>
    <property type="match status" value="1"/>
</dbReference>
<dbReference type="InterPro" id="IPR059106">
    <property type="entry name" value="WHD_MalT"/>
</dbReference>
<dbReference type="PRINTS" id="PR00038">
    <property type="entry name" value="HTHLUXR"/>
</dbReference>
<reference evidence="5 6" key="1">
    <citation type="submission" date="2019-11" db="EMBL/GenBank/DDBJ databases">
        <title>Metabolism of dissolved organic matter in forest soils.</title>
        <authorList>
            <person name="Cyle K.T."/>
            <person name="Wilhelm R.C."/>
            <person name="Martinez C.E."/>
        </authorList>
    </citation>
    <scope>NUCLEOTIDE SEQUENCE [LARGE SCALE GENOMIC DNA]</scope>
    <source>
        <strain evidence="5 6">5N</strain>
    </source>
</reference>
<organism evidence="5 6">
    <name type="scientific">Paraburkholderia elongata</name>
    <dbReference type="NCBI Taxonomy" id="2675747"/>
    <lineage>
        <taxon>Bacteria</taxon>
        <taxon>Pseudomonadati</taxon>
        <taxon>Pseudomonadota</taxon>
        <taxon>Betaproteobacteria</taxon>
        <taxon>Burkholderiales</taxon>
        <taxon>Burkholderiaceae</taxon>
        <taxon>Paraburkholderia</taxon>
    </lineage>
</organism>
<accession>A0A972P1K6</accession>
<keyword evidence="2" id="KW-0238">DNA-binding</keyword>
<dbReference type="EMBL" id="WOEZ01000272">
    <property type="protein sequence ID" value="NPT61460.1"/>
    <property type="molecule type" value="Genomic_DNA"/>
</dbReference>
<dbReference type="GO" id="GO:0006355">
    <property type="term" value="P:regulation of DNA-templated transcription"/>
    <property type="evidence" value="ECO:0007669"/>
    <property type="project" value="InterPro"/>
</dbReference>
<dbReference type="InterPro" id="IPR036388">
    <property type="entry name" value="WH-like_DNA-bd_sf"/>
</dbReference>
<protein>
    <submittedName>
        <fullName evidence="5">Helix-turn-helix transcriptional regulator</fullName>
    </submittedName>
</protein>
<dbReference type="InterPro" id="IPR016032">
    <property type="entry name" value="Sig_transdc_resp-reg_C-effctor"/>
</dbReference>
<dbReference type="Gene3D" id="1.25.40.10">
    <property type="entry name" value="Tetratricopeptide repeat domain"/>
    <property type="match status" value="1"/>
</dbReference>
<dbReference type="PANTHER" id="PTHR44688">
    <property type="entry name" value="DNA-BINDING TRANSCRIPTIONAL ACTIVATOR DEVR_DOSR"/>
    <property type="match status" value="1"/>
</dbReference>
<dbReference type="SUPFAM" id="SSF52540">
    <property type="entry name" value="P-loop containing nucleoside triphosphate hydrolases"/>
    <property type="match status" value="1"/>
</dbReference>
<dbReference type="PROSITE" id="PS00622">
    <property type="entry name" value="HTH_LUXR_1"/>
    <property type="match status" value="1"/>
</dbReference>
<evidence type="ECO:0000256" key="2">
    <source>
        <dbReference type="ARBA" id="ARBA00023125"/>
    </source>
</evidence>
<keyword evidence="3" id="KW-0804">Transcription</keyword>
<proteinExistence type="predicted"/>
<dbReference type="InterPro" id="IPR041617">
    <property type="entry name" value="TPR_MalT"/>
</dbReference>
<evidence type="ECO:0000313" key="5">
    <source>
        <dbReference type="EMBL" id="NPT61460.1"/>
    </source>
</evidence>
<dbReference type="Pfam" id="PF00196">
    <property type="entry name" value="GerE"/>
    <property type="match status" value="1"/>
</dbReference>
<dbReference type="PROSITE" id="PS50043">
    <property type="entry name" value="HTH_LUXR_2"/>
    <property type="match status" value="1"/>
</dbReference>
<comment type="caution">
    <text evidence="5">The sequence shown here is derived from an EMBL/GenBank/DDBJ whole genome shotgun (WGS) entry which is preliminary data.</text>
</comment>
<dbReference type="Gene3D" id="1.10.10.10">
    <property type="entry name" value="Winged helix-like DNA-binding domain superfamily/Winged helix DNA-binding domain"/>
    <property type="match status" value="1"/>
</dbReference>
<dbReference type="InterPro" id="IPR027417">
    <property type="entry name" value="P-loop_NTPase"/>
</dbReference>
<evidence type="ECO:0000259" key="4">
    <source>
        <dbReference type="PROSITE" id="PS50043"/>
    </source>
</evidence>
<dbReference type="AlphaFoldDB" id="A0A972P1K6"/>